<evidence type="ECO:0000313" key="3">
    <source>
        <dbReference type="Proteomes" id="UP000467841"/>
    </source>
</evidence>
<accession>A0A6D2I744</accession>
<proteinExistence type="predicted"/>
<dbReference type="InterPro" id="IPR043502">
    <property type="entry name" value="DNA/RNA_pol_sf"/>
</dbReference>
<dbReference type="OrthoDB" id="1107039at2759"/>
<keyword evidence="3" id="KW-1185">Reference proteome</keyword>
<reference evidence="2" key="1">
    <citation type="submission" date="2020-01" db="EMBL/GenBank/DDBJ databases">
        <authorList>
            <person name="Mishra B."/>
        </authorList>
    </citation>
    <scope>NUCLEOTIDE SEQUENCE [LARGE SCALE GENOMIC DNA]</scope>
</reference>
<dbReference type="CDD" id="cd09272">
    <property type="entry name" value="RNase_HI_RT_Ty1"/>
    <property type="match status" value="1"/>
</dbReference>
<dbReference type="EMBL" id="CACVBM020000721">
    <property type="protein sequence ID" value="CAA7022682.1"/>
    <property type="molecule type" value="Genomic_DNA"/>
</dbReference>
<gene>
    <name evidence="2" type="ORF">MERR_LOCUS9917</name>
</gene>
<feature type="domain" description="Reverse transcriptase Ty1/copia-type" evidence="1">
    <location>
        <begin position="1"/>
        <end position="74"/>
    </location>
</feature>
<evidence type="ECO:0000259" key="1">
    <source>
        <dbReference type="Pfam" id="PF07727"/>
    </source>
</evidence>
<dbReference type="Pfam" id="PF07727">
    <property type="entry name" value="RVT_2"/>
    <property type="match status" value="1"/>
</dbReference>
<dbReference type="PANTHER" id="PTHR11439">
    <property type="entry name" value="GAG-POL-RELATED RETROTRANSPOSON"/>
    <property type="match status" value="1"/>
</dbReference>
<evidence type="ECO:0000313" key="2">
    <source>
        <dbReference type="EMBL" id="CAA7022682.1"/>
    </source>
</evidence>
<protein>
    <recommendedName>
        <fullName evidence="1">Reverse transcriptase Ty1/copia-type domain-containing protein</fullName>
    </recommendedName>
</protein>
<dbReference type="InterPro" id="IPR013103">
    <property type="entry name" value="RVT_2"/>
</dbReference>
<sequence>MLVAAKDKEVISELKQKLNEKFEMKDLGPAKKILGMEISRDREKGLLWISQEGYLCKVLELYKMEQAKQVVTPLGAHLKMCPATEKQLRDDADFMKSVPYSNAVGSLMYAMIGTRPDLSYPVGIISRFMSKPIKEHWLGVKWVLRYIKGTLKNKLCYRKGSEFILKGYCDSDYATDMDKRRSISGMVFTLGGNTISWRSALQKVVALSTTEAEYMSLTEAVKEAIWLKGLLKDFGYEQKSVEIFCDAQSAIDLSKNNVHHERTKHVDVKYHKIREVIADGIVEVLKISTLCNPADIFTKILPVSKFQAALNLLRVKSEGSFVVLSIEDQVKIRLTHKAWRRSNASSSNQPRISVSAGPQTRSCFAAAIKQKQVCPIPTQDKDECGSFVEGADGD</sequence>
<dbReference type="AlphaFoldDB" id="A0A6D2I744"/>
<name>A0A6D2I744_9BRAS</name>
<dbReference type="SUPFAM" id="SSF56672">
    <property type="entry name" value="DNA/RNA polymerases"/>
    <property type="match status" value="1"/>
</dbReference>
<dbReference type="Proteomes" id="UP000467841">
    <property type="component" value="Unassembled WGS sequence"/>
</dbReference>
<dbReference type="PANTHER" id="PTHR11439:SF491">
    <property type="entry name" value="INTEGRASE CATALYTIC DOMAIN-CONTAINING PROTEIN"/>
    <property type="match status" value="1"/>
</dbReference>
<comment type="caution">
    <text evidence="2">The sequence shown here is derived from an EMBL/GenBank/DDBJ whole genome shotgun (WGS) entry which is preliminary data.</text>
</comment>
<organism evidence="2 3">
    <name type="scientific">Microthlaspi erraticum</name>
    <dbReference type="NCBI Taxonomy" id="1685480"/>
    <lineage>
        <taxon>Eukaryota</taxon>
        <taxon>Viridiplantae</taxon>
        <taxon>Streptophyta</taxon>
        <taxon>Embryophyta</taxon>
        <taxon>Tracheophyta</taxon>
        <taxon>Spermatophyta</taxon>
        <taxon>Magnoliopsida</taxon>
        <taxon>eudicotyledons</taxon>
        <taxon>Gunneridae</taxon>
        <taxon>Pentapetalae</taxon>
        <taxon>rosids</taxon>
        <taxon>malvids</taxon>
        <taxon>Brassicales</taxon>
        <taxon>Brassicaceae</taxon>
        <taxon>Coluteocarpeae</taxon>
        <taxon>Microthlaspi</taxon>
    </lineage>
</organism>